<protein>
    <submittedName>
        <fullName evidence="1">Uncharacterized protein</fullName>
    </submittedName>
</protein>
<keyword evidence="2" id="KW-1185">Reference proteome</keyword>
<organism evidence="1 2">
    <name type="scientific">Desulfobotulus alkaliphilus</name>
    <dbReference type="NCBI Taxonomy" id="622671"/>
    <lineage>
        <taxon>Bacteria</taxon>
        <taxon>Pseudomonadati</taxon>
        <taxon>Thermodesulfobacteriota</taxon>
        <taxon>Desulfobacteria</taxon>
        <taxon>Desulfobacterales</taxon>
        <taxon>Desulfobacteraceae</taxon>
        <taxon>Desulfobotulus</taxon>
    </lineage>
</organism>
<dbReference type="Proteomes" id="UP000318307">
    <property type="component" value="Unassembled WGS sequence"/>
</dbReference>
<accession>A0A562R2X1</accession>
<reference evidence="1 2" key="1">
    <citation type="submission" date="2019-07" db="EMBL/GenBank/DDBJ databases">
        <title>Genome sequencing of 100 strains of the haloalkaliphilic chemolithoautotrophic sulfur-oxidizing bacterium Thioalkalivibrio.</title>
        <authorList>
            <person name="Muyzer G."/>
        </authorList>
    </citation>
    <scope>NUCLEOTIDE SEQUENCE [LARGE SCALE GENOMIC DNA]</scope>
    <source>
        <strain evidence="1 2">ASO4-4</strain>
    </source>
</reference>
<evidence type="ECO:0000313" key="2">
    <source>
        <dbReference type="Proteomes" id="UP000318307"/>
    </source>
</evidence>
<name>A0A562R2X1_9BACT</name>
<dbReference type="AlphaFoldDB" id="A0A562R2X1"/>
<proteinExistence type="predicted"/>
<dbReference type="EMBL" id="VLLC01000049">
    <property type="protein sequence ID" value="TWI63397.1"/>
    <property type="molecule type" value="Genomic_DNA"/>
</dbReference>
<gene>
    <name evidence="1" type="ORF">LZ24_03268</name>
</gene>
<evidence type="ECO:0000313" key="1">
    <source>
        <dbReference type="EMBL" id="TWI63397.1"/>
    </source>
</evidence>
<sequence>MNEERSIILDRYLKNIDTLYNNIRSWLSPYGSFIIQEEIEITEEVSGTYKANKLIIKDDKKEVVASIMPVGAWVIGANGRVDLIGKLDKVIIVNLEKDGTLLSTSVQAGDYQEAVTRQFYKGIDISGWYWIEDKRRGKAHLLDKELFFELISEVSDYEF</sequence>
<comment type="caution">
    <text evidence="1">The sequence shown here is derived from an EMBL/GenBank/DDBJ whole genome shotgun (WGS) entry which is preliminary data.</text>
</comment>